<dbReference type="OrthoDB" id="5506246at2"/>
<protein>
    <recommendedName>
        <fullName evidence="8">Iron transporter</fullName>
    </recommendedName>
</protein>
<reference evidence="6 7" key="1">
    <citation type="submission" date="2014-01" db="EMBL/GenBank/DDBJ databases">
        <title>Roseivivax isoporae LMG 25204 Genome Sequencing.</title>
        <authorList>
            <person name="Lai Q."/>
            <person name="Li G."/>
            <person name="Shao Z."/>
        </authorList>
    </citation>
    <scope>NUCLEOTIDE SEQUENCE [LARGE SCALE GENOMIC DNA]</scope>
    <source>
        <strain evidence="6 7">LMG 25204</strain>
    </source>
</reference>
<evidence type="ECO:0000256" key="1">
    <source>
        <dbReference type="ARBA" id="ARBA00004127"/>
    </source>
</evidence>
<keyword evidence="2 5" id="KW-0812">Transmembrane</keyword>
<comment type="subcellular location">
    <subcellularLocation>
        <location evidence="1">Endomembrane system</location>
        <topology evidence="1">Multi-pass membrane protein</topology>
    </subcellularLocation>
</comment>
<dbReference type="EMBL" id="JAME01000014">
    <property type="protein sequence ID" value="ETX28859.1"/>
    <property type="molecule type" value="Genomic_DNA"/>
</dbReference>
<evidence type="ECO:0008006" key="8">
    <source>
        <dbReference type="Google" id="ProtNLM"/>
    </source>
</evidence>
<sequence>MTAAPEGRVASPGPPAHLRDAVYGSIDGAVTTFAVVAGVQGADLPQPVILVLGLANLLADGVSMALGNYSATRTEAEDIARLRMLEARRIEHAPDRARADLGALLAARGFDSAIVPAAVGAFERRRDAWLDLVLTDRYGKSLATPRAGAAALVTFAAFVAAGAVPLLPFVAGAPAPFAAATVATLAAFFAIGALKSRWSLRSWWRTGIETLLVGGTAAAVAYAVGAALRALGAAGSG</sequence>
<feature type="transmembrane region" description="Helical" evidence="5">
    <location>
        <begin position="147"/>
        <end position="171"/>
    </location>
</feature>
<evidence type="ECO:0000256" key="4">
    <source>
        <dbReference type="ARBA" id="ARBA00023136"/>
    </source>
</evidence>
<evidence type="ECO:0000256" key="2">
    <source>
        <dbReference type="ARBA" id="ARBA00022692"/>
    </source>
</evidence>
<dbReference type="GO" id="GO:0012505">
    <property type="term" value="C:endomembrane system"/>
    <property type="evidence" value="ECO:0007669"/>
    <property type="project" value="UniProtKB-SubCell"/>
</dbReference>
<name>X7F9T1_9RHOB</name>
<organism evidence="6 7">
    <name type="scientific">Roseivivax isoporae LMG 25204</name>
    <dbReference type="NCBI Taxonomy" id="1449351"/>
    <lineage>
        <taxon>Bacteria</taxon>
        <taxon>Pseudomonadati</taxon>
        <taxon>Pseudomonadota</taxon>
        <taxon>Alphaproteobacteria</taxon>
        <taxon>Rhodobacterales</taxon>
        <taxon>Roseobacteraceae</taxon>
        <taxon>Roseivivax</taxon>
    </lineage>
</organism>
<dbReference type="STRING" id="1449351.RISW2_03890"/>
<keyword evidence="4 5" id="KW-0472">Membrane</keyword>
<dbReference type="eggNOG" id="COG1814">
    <property type="taxonomic scope" value="Bacteria"/>
</dbReference>
<evidence type="ECO:0000313" key="7">
    <source>
        <dbReference type="Proteomes" id="UP000023430"/>
    </source>
</evidence>
<keyword evidence="3 5" id="KW-1133">Transmembrane helix</keyword>
<dbReference type="InterPro" id="IPR008217">
    <property type="entry name" value="Ccc1_fam"/>
</dbReference>
<dbReference type="GO" id="GO:0005384">
    <property type="term" value="F:manganese ion transmembrane transporter activity"/>
    <property type="evidence" value="ECO:0007669"/>
    <property type="project" value="InterPro"/>
</dbReference>
<keyword evidence="7" id="KW-1185">Reference proteome</keyword>
<gene>
    <name evidence="6" type="ORF">RISW2_03890</name>
</gene>
<dbReference type="AlphaFoldDB" id="X7F9T1"/>
<dbReference type="PATRIC" id="fig|1449351.3.peg.2129"/>
<dbReference type="PANTHER" id="PTHR31851">
    <property type="entry name" value="FE(2+)/MN(2+) TRANSPORTER PCL1"/>
    <property type="match status" value="1"/>
</dbReference>
<accession>X7F9T1</accession>
<dbReference type="Pfam" id="PF01988">
    <property type="entry name" value="VIT1"/>
    <property type="match status" value="1"/>
</dbReference>
<evidence type="ECO:0000313" key="6">
    <source>
        <dbReference type="EMBL" id="ETX28859.1"/>
    </source>
</evidence>
<evidence type="ECO:0000256" key="3">
    <source>
        <dbReference type="ARBA" id="ARBA00022989"/>
    </source>
</evidence>
<dbReference type="Proteomes" id="UP000023430">
    <property type="component" value="Unassembled WGS sequence"/>
</dbReference>
<feature type="transmembrane region" description="Helical" evidence="5">
    <location>
        <begin position="206"/>
        <end position="228"/>
    </location>
</feature>
<feature type="transmembrane region" description="Helical" evidence="5">
    <location>
        <begin position="177"/>
        <end position="194"/>
    </location>
</feature>
<proteinExistence type="predicted"/>
<dbReference type="GO" id="GO:0030026">
    <property type="term" value="P:intracellular manganese ion homeostasis"/>
    <property type="evidence" value="ECO:0007669"/>
    <property type="project" value="InterPro"/>
</dbReference>
<comment type="caution">
    <text evidence="6">The sequence shown here is derived from an EMBL/GenBank/DDBJ whole genome shotgun (WGS) entry which is preliminary data.</text>
</comment>
<dbReference type="RefSeq" id="WP_051491930.1">
    <property type="nucleotide sequence ID" value="NZ_JAME01000014.1"/>
</dbReference>
<evidence type="ECO:0000256" key="5">
    <source>
        <dbReference type="SAM" id="Phobius"/>
    </source>
</evidence>